<dbReference type="Pfam" id="PF14384">
    <property type="entry name" value="BrnA_antitoxin"/>
    <property type="match status" value="1"/>
</dbReference>
<protein>
    <submittedName>
        <fullName evidence="1">BrnA antitoxin family protein</fullName>
    </submittedName>
</protein>
<gene>
    <name evidence="1" type="ORF">JJB74_31555</name>
</gene>
<proteinExistence type="predicted"/>
<keyword evidence="2" id="KW-1185">Reference proteome</keyword>
<name>A0A934T3D7_9BURK</name>
<evidence type="ECO:0000313" key="1">
    <source>
        <dbReference type="EMBL" id="MBK4739157.1"/>
    </source>
</evidence>
<sequence>MVALCTHERLCASKLKEAQPASNVLPHIVGKEVADVMLKRRGRKPGINNKVATNIRFDNDLLDTFKATGDGWQTRMNDALRDWEQQHRVATVGLIYTHVIPVVCYSRR</sequence>
<comment type="caution">
    <text evidence="1">The sequence shown here is derived from an EMBL/GenBank/DDBJ whole genome shotgun (WGS) entry which is preliminary data.</text>
</comment>
<dbReference type="Proteomes" id="UP000622890">
    <property type="component" value="Unassembled WGS sequence"/>
</dbReference>
<evidence type="ECO:0000313" key="2">
    <source>
        <dbReference type="Proteomes" id="UP000622890"/>
    </source>
</evidence>
<accession>A0A934T3D7</accession>
<dbReference type="InterPro" id="IPR025528">
    <property type="entry name" value="BrnA_antitoxin"/>
</dbReference>
<dbReference type="RefSeq" id="WP_200598526.1">
    <property type="nucleotide sequence ID" value="NZ_JAEPBG010000041.1"/>
</dbReference>
<dbReference type="AlphaFoldDB" id="A0A934T3D7"/>
<reference evidence="1" key="1">
    <citation type="submission" date="2021-01" db="EMBL/GenBank/DDBJ databases">
        <title>Genome sequence of strain Noviherbaspirillum sp. DKR-6.</title>
        <authorList>
            <person name="Chaudhary D.K."/>
        </authorList>
    </citation>
    <scope>NUCLEOTIDE SEQUENCE</scope>
    <source>
        <strain evidence="1">DKR-6</strain>
    </source>
</reference>
<organism evidence="1 2">
    <name type="scientific">Noviherbaspirillum pedocola</name>
    <dbReference type="NCBI Taxonomy" id="2801341"/>
    <lineage>
        <taxon>Bacteria</taxon>
        <taxon>Pseudomonadati</taxon>
        <taxon>Pseudomonadota</taxon>
        <taxon>Betaproteobacteria</taxon>
        <taxon>Burkholderiales</taxon>
        <taxon>Oxalobacteraceae</taxon>
        <taxon>Noviherbaspirillum</taxon>
    </lineage>
</organism>
<dbReference type="EMBL" id="JAEPBG010000041">
    <property type="protein sequence ID" value="MBK4739157.1"/>
    <property type="molecule type" value="Genomic_DNA"/>
</dbReference>